<feature type="compositionally biased region" description="Basic and acidic residues" evidence="1">
    <location>
        <begin position="192"/>
        <end position="207"/>
    </location>
</feature>
<dbReference type="AlphaFoldDB" id="A0AAD8AC92"/>
<accession>A0AAD8AC92</accession>
<protein>
    <submittedName>
        <fullName evidence="2">Uncharacterized protein</fullName>
    </submittedName>
</protein>
<proteinExistence type="predicted"/>
<sequence>MNTVIEKQSEISSENKDIHTNLQKNIESTKSTSHFNNSTNNEAKQKIPCLLDLKIPIPPEILNRKYYYENTYFRFKKCTNKNFKQKNLKFDNRNVNVSTCNLNEDNINLKRSKKVTEEINVKKCKKDVKFSEKAVEEEIKPDMNKTDNLNNVKSEEKELKDKIQLPLNLPKKQRELFLRIQNQQREISVQEYDKRDAKENKMKENSKESWYSSDEDDVNLTNILKNLPNNNTKSISTRLPEDSAIFSTELSTNVEKILSTIKFLQMKSTTNSSDIFSESCVQISSEKSEQKILELRDPRLSSRNISEKSTIQSSSSTARNKSIISSTISAGFNLQEYRLKTEGSFTCDVDLRMNQGFSNEMKYAHYSEPSTYQFNNYMIGPNANGDIDLRNIMAVPSNNPAVEIDASIKSHPPMPYKLVPITVVRPDYKNLNNYVRYLRGLNDPRLC</sequence>
<comment type="caution">
    <text evidence="2">The sequence shown here is derived from an EMBL/GenBank/DDBJ whole genome shotgun (WGS) entry which is preliminary data.</text>
</comment>
<gene>
    <name evidence="2" type="ORF">L9F63_012569</name>
</gene>
<feature type="region of interest" description="Disordered" evidence="1">
    <location>
        <begin position="192"/>
        <end position="212"/>
    </location>
</feature>
<dbReference type="EMBL" id="JASPKZ010001990">
    <property type="protein sequence ID" value="KAJ9596406.1"/>
    <property type="molecule type" value="Genomic_DNA"/>
</dbReference>
<name>A0AAD8AC92_DIPPU</name>
<evidence type="ECO:0000256" key="1">
    <source>
        <dbReference type="SAM" id="MobiDB-lite"/>
    </source>
</evidence>
<dbReference type="Proteomes" id="UP001233999">
    <property type="component" value="Unassembled WGS sequence"/>
</dbReference>
<keyword evidence="3" id="KW-1185">Reference proteome</keyword>
<organism evidence="2 3">
    <name type="scientific">Diploptera punctata</name>
    <name type="common">Pacific beetle cockroach</name>
    <dbReference type="NCBI Taxonomy" id="6984"/>
    <lineage>
        <taxon>Eukaryota</taxon>
        <taxon>Metazoa</taxon>
        <taxon>Ecdysozoa</taxon>
        <taxon>Arthropoda</taxon>
        <taxon>Hexapoda</taxon>
        <taxon>Insecta</taxon>
        <taxon>Pterygota</taxon>
        <taxon>Neoptera</taxon>
        <taxon>Polyneoptera</taxon>
        <taxon>Dictyoptera</taxon>
        <taxon>Blattodea</taxon>
        <taxon>Blaberoidea</taxon>
        <taxon>Blaberidae</taxon>
        <taxon>Diplopterinae</taxon>
        <taxon>Diploptera</taxon>
    </lineage>
</organism>
<evidence type="ECO:0000313" key="3">
    <source>
        <dbReference type="Proteomes" id="UP001233999"/>
    </source>
</evidence>
<evidence type="ECO:0000313" key="2">
    <source>
        <dbReference type="EMBL" id="KAJ9596406.1"/>
    </source>
</evidence>
<reference evidence="2" key="2">
    <citation type="submission" date="2023-05" db="EMBL/GenBank/DDBJ databases">
        <authorList>
            <person name="Fouks B."/>
        </authorList>
    </citation>
    <scope>NUCLEOTIDE SEQUENCE</scope>
    <source>
        <strain evidence="2">Stay&amp;Tobe</strain>
        <tissue evidence="2">Testes</tissue>
    </source>
</reference>
<reference evidence="2" key="1">
    <citation type="journal article" date="2023" name="IScience">
        <title>Live-bearing cockroach genome reveals convergent evolutionary mechanisms linked to viviparity in insects and beyond.</title>
        <authorList>
            <person name="Fouks B."/>
            <person name="Harrison M.C."/>
            <person name="Mikhailova A.A."/>
            <person name="Marchal E."/>
            <person name="English S."/>
            <person name="Carruthers M."/>
            <person name="Jennings E.C."/>
            <person name="Chiamaka E.L."/>
            <person name="Frigard R.A."/>
            <person name="Pippel M."/>
            <person name="Attardo G.M."/>
            <person name="Benoit J.B."/>
            <person name="Bornberg-Bauer E."/>
            <person name="Tobe S.S."/>
        </authorList>
    </citation>
    <scope>NUCLEOTIDE SEQUENCE</scope>
    <source>
        <strain evidence="2">Stay&amp;Tobe</strain>
    </source>
</reference>